<feature type="domain" description="B30.2/SPRY" evidence="3">
    <location>
        <begin position="198"/>
        <end position="394"/>
    </location>
</feature>
<dbReference type="KEGG" id="amex:103040387"/>
<dbReference type="AlphaFoldDB" id="A0A8B9JBC8"/>
<dbReference type="Gene3D" id="2.60.120.920">
    <property type="match status" value="1"/>
</dbReference>
<evidence type="ECO:0000256" key="1">
    <source>
        <dbReference type="SAM" id="Coils"/>
    </source>
</evidence>
<dbReference type="EMBL" id="JAICCE010000001">
    <property type="protein sequence ID" value="KAG9283224.1"/>
    <property type="molecule type" value="Genomic_DNA"/>
</dbReference>
<dbReference type="SUPFAM" id="SSF49899">
    <property type="entry name" value="Concanavalin A-like lectins/glucanases"/>
    <property type="match status" value="1"/>
</dbReference>
<evidence type="ECO:0000313" key="4">
    <source>
        <dbReference type="EMBL" id="KAG9283224.1"/>
    </source>
</evidence>
<dbReference type="Proteomes" id="UP000752171">
    <property type="component" value="Unassembled WGS sequence"/>
</dbReference>
<dbReference type="Proteomes" id="UP000694621">
    <property type="component" value="Unplaced"/>
</dbReference>
<sequence>MAPCPTMRQLNSPVMYCVNCQDTLSTQCLMIDTHRKHRWVTLKDAETEQLENIKGRFEKLVSKARNGDIELQGSAAKQKLEDVYKKARESILGHYEKLWEMLENNQKHARFLLEAERETQLLNLNQLEEDAENYLSKTDEMMKNFQALKKQKKTRNTIDQLAKLKALEINMETTEVLFSSMKEKLFDDARLRALESSVKNIVLKSKELLPRPWEFSENITFNKNRTAEELEVSEDASQILLRCFSAQQLKKYKSPWFSAVADQSFSTGQHYWEVEVKGSQSWAVGVVEQSWKEKGVKQLNHCLGTDRVSWALQSHEGELTALHKDESSQVKDCSVHRLGVYIDFSKGQMKIYNVSTGLMLHSFSAPFKKPVCPAFSLRATTSSTAQLKLCRITQDNQQYPQQEAQMSVCSRTGGGSHSGAYAESGEPSEQSQ</sequence>
<keyword evidence="1" id="KW-0175">Coiled coil</keyword>
<dbReference type="SUPFAM" id="SSF57845">
    <property type="entry name" value="B-box zinc-binding domain"/>
    <property type="match status" value="1"/>
</dbReference>
<evidence type="ECO:0000256" key="2">
    <source>
        <dbReference type="SAM" id="MobiDB-lite"/>
    </source>
</evidence>
<name>A0A8B9JBC8_ASTMX</name>
<organism evidence="5 6">
    <name type="scientific">Astyanax mexicanus</name>
    <name type="common">Blind cave fish</name>
    <name type="synonym">Astyanax fasciatus mexicanus</name>
    <dbReference type="NCBI Taxonomy" id="7994"/>
    <lineage>
        <taxon>Eukaryota</taxon>
        <taxon>Metazoa</taxon>
        <taxon>Chordata</taxon>
        <taxon>Craniata</taxon>
        <taxon>Vertebrata</taxon>
        <taxon>Euteleostomi</taxon>
        <taxon>Actinopterygii</taxon>
        <taxon>Neopterygii</taxon>
        <taxon>Teleostei</taxon>
        <taxon>Ostariophysi</taxon>
        <taxon>Characiformes</taxon>
        <taxon>Characoidei</taxon>
        <taxon>Acestrorhamphidae</taxon>
        <taxon>Acestrorhamphinae</taxon>
        <taxon>Astyanax</taxon>
    </lineage>
</organism>
<dbReference type="SMART" id="SM00449">
    <property type="entry name" value="SPRY"/>
    <property type="match status" value="1"/>
</dbReference>
<feature type="coiled-coil region" evidence="1">
    <location>
        <begin position="117"/>
        <end position="144"/>
    </location>
</feature>
<dbReference type="InterPro" id="IPR003879">
    <property type="entry name" value="Butyrophylin_SPRY"/>
</dbReference>
<accession>A0A8B9JBC8</accession>
<evidence type="ECO:0000313" key="7">
    <source>
        <dbReference type="Proteomes" id="UP000752171"/>
    </source>
</evidence>
<dbReference type="PRINTS" id="PR01407">
    <property type="entry name" value="BUTYPHLNCDUF"/>
</dbReference>
<evidence type="ECO:0000313" key="5">
    <source>
        <dbReference type="Ensembl" id="ENSAMXP00005016268.1"/>
    </source>
</evidence>
<feature type="region of interest" description="Disordered" evidence="2">
    <location>
        <begin position="401"/>
        <end position="432"/>
    </location>
</feature>
<dbReference type="Gene3D" id="3.30.160.60">
    <property type="entry name" value="Classic Zinc Finger"/>
    <property type="match status" value="1"/>
</dbReference>
<reference evidence="5" key="2">
    <citation type="submission" date="2025-05" db="UniProtKB">
        <authorList>
            <consortium name="Ensembl"/>
        </authorList>
    </citation>
    <scope>IDENTIFICATION</scope>
</reference>
<dbReference type="OMA" id="PRPWEFS"/>
<dbReference type="OrthoDB" id="426657at2759"/>
<dbReference type="InterPro" id="IPR001870">
    <property type="entry name" value="B30.2/SPRY"/>
</dbReference>
<dbReference type="PANTHER" id="PTHR24103">
    <property type="entry name" value="E3 UBIQUITIN-PROTEIN LIGASE TRIM"/>
    <property type="match status" value="1"/>
</dbReference>
<dbReference type="InterPro" id="IPR013320">
    <property type="entry name" value="ConA-like_dom_sf"/>
</dbReference>
<gene>
    <name evidence="4" type="primary">TRIM14</name>
    <name evidence="4" type="ORF">AMEX_G1974</name>
</gene>
<dbReference type="Pfam" id="PF00622">
    <property type="entry name" value="SPRY"/>
    <property type="match status" value="1"/>
</dbReference>
<dbReference type="PROSITE" id="PS50188">
    <property type="entry name" value="B302_SPRY"/>
    <property type="match status" value="1"/>
</dbReference>
<proteinExistence type="predicted"/>
<evidence type="ECO:0000259" key="3">
    <source>
        <dbReference type="PROSITE" id="PS50188"/>
    </source>
</evidence>
<dbReference type="InterPro" id="IPR050143">
    <property type="entry name" value="TRIM/RBCC"/>
</dbReference>
<dbReference type="InterPro" id="IPR043136">
    <property type="entry name" value="B30.2/SPRY_sf"/>
</dbReference>
<reference evidence="4 7" key="1">
    <citation type="submission" date="2021-07" db="EMBL/GenBank/DDBJ databases">
        <authorList>
            <person name="Imarazene B."/>
            <person name="Zahm M."/>
            <person name="Klopp C."/>
            <person name="Cabau C."/>
            <person name="Beille S."/>
            <person name="Jouanno E."/>
            <person name="Castinel A."/>
            <person name="Lluch J."/>
            <person name="Gil L."/>
            <person name="Kuchtly C."/>
            <person name="Lopez Roques C."/>
            <person name="Donnadieu C."/>
            <person name="Parrinello H."/>
            <person name="Journot L."/>
            <person name="Du K."/>
            <person name="Schartl M."/>
            <person name="Retaux S."/>
            <person name="Guiguen Y."/>
        </authorList>
    </citation>
    <scope>NUCLEOTIDE SEQUENCE [LARGE SCALE GENOMIC DNA]</scope>
    <source>
        <strain evidence="4">Pach_M1</strain>
        <tissue evidence="4">Testis</tissue>
    </source>
</reference>
<dbReference type="Ensembl" id="ENSAMXT00005017952.1">
    <property type="protein sequence ID" value="ENSAMXP00005016268.1"/>
    <property type="gene ID" value="ENSAMXG00005008504.1"/>
</dbReference>
<evidence type="ECO:0000313" key="6">
    <source>
        <dbReference type="Proteomes" id="UP000694621"/>
    </source>
</evidence>
<dbReference type="InterPro" id="IPR003877">
    <property type="entry name" value="SPRY_dom"/>
</dbReference>
<feature type="compositionally biased region" description="Polar residues" evidence="2">
    <location>
        <begin position="401"/>
        <end position="410"/>
    </location>
</feature>
<protein>
    <submittedName>
        <fullName evidence="5">Tripartite motif containing 14</fullName>
    </submittedName>
    <submittedName>
        <fullName evidence="4">Tripartite motif-containing protein 60-like</fullName>
    </submittedName>
</protein>